<feature type="region of interest" description="Disordered" evidence="1">
    <location>
        <begin position="52"/>
        <end position="72"/>
    </location>
</feature>
<dbReference type="InParanoid" id="E9I4M6"/>
<feature type="compositionally biased region" description="Polar residues" evidence="1">
    <location>
        <begin position="57"/>
        <end position="72"/>
    </location>
</feature>
<proteinExistence type="predicted"/>
<evidence type="ECO:0000256" key="1">
    <source>
        <dbReference type="SAM" id="MobiDB-lite"/>
    </source>
</evidence>
<dbReference type="EMBL" id="GL735111">
    <property type="protein sequence ID" value="EFX61053.1"/>
    <property type="molecule type" value="Genomic_DNA"/>
</dbReference>
<accession>E9I4M6</accession>
<evidence type="ECO:0000313" key="3">
    <source>
        <dbReference type="Proteomes" id="UP000000305"/>
    </source>
</evidence>
<dbReference type="Proteomes" id="UP000000305">
    <property type="component" value="Unassembled WGS sequence"/>
</dbReference>
<dbReference type="AlphaFoldDB" id="E9I4M6"/>
<dbReference type="KEGG" id="dpx:DAPPUDRAFT_340716"/>
<sequence>MLKIASYRSSSNRNGVLRLVLMDIMGLNDTPIDILSIPLRLREMAARLEHHSPTMRKASSQTFPRVPVSNASTPCVTPKCRIAVSQDGESPNHHRGYTNECTLACKWQ</sequence>
<name>E9I4M6_DAPPU</name>
<keyword evidence="3" id="KW-1185">Reference proteome</keyword>
<evidence type="ECO:0000313" key="2">
    <source>
        <dbReference type="EMBL" id="EFX61053.1"/>
    </source>
</evidence>
<gene>
    <name evidence="2" type="ORF">DAPPUDRAFT_340716</name>
</gene>
<protein>
    <submittedName>
        <fullName evidence="2">Uncharacterized protein</fullName>
    </submittedName>
</protein>
<dbReference type="HOGENOM" id="CLU_2199589_0_0_1"/>
<organism evidence="2 3">
    <name type="scientific">Daphnia pulex</name>
    <name type="common">Water flea</name>
    <dbReference type="NCBI Taxonomy" id="6669"/>
    <lineage>
        <taxon>Eukaryota</taxon>
        <taxon>Metazoa</taxon>
        <taxon>Ecdysozoa</taxon>
        <taxon>Arthropoda</taxon>
        <taxon>Crustacea</taxon>
        <taxon>Branchiopoda</taxon>
        <taxon>Diplostraca</taxon>
        <taxon>Cladocera</taxon>
        <taxon>Anomopoda</taxon>
        <taxon>Daphniidae</taxon>
        <taxon>Daphnia</taxon>
    </lineage>
</organism>
<reference evidence="2 3" key="1">
    <citation type="journal article" date="2011" name="Science">
        <title>The ecoresponsive genome of Daphnia pulex.</title>
        <authorList>
            <person name="Colbourne J.K."/>
            <person name="Pfrender M.E."/>
            <person name="Gilbert D."/>
            <person name="Thomas W.K."/>
            <person name="Tucker A."/>
            <person name="Oakley T.H."/>
            <person name="Tokishita S."/>
            <person name="Aerts A."/>
            <person name="Arnold G.J."/>
            <person name="Basu M.K."/>
            <person name="Bauer D.J."/>
            <person name="Caceres C.E."/>
            <person name="Carmel L."/>
            <person name="Casola C."/>
            <person name="Choi J.H."/>
            <person name="Detter J.C."/>
            <person name="Dong Q."/>
            <person name="Dusheyko S."/>
            <person name="Eads B.D."/>
            <person name="Frohlich T."/>
            <person name="Geiler-Samerotte K.A."/>
            <person name="Gerlach D."/>
            <person name="Hatcher P."/>
            <person name="Jogdeo S."/>
            <person name="Krijgsveld J."/>
            <person name="Kriventseva E.V."/>
            <person name="Kultz D."/>
            <person name="Laforsch C."/>
            <person name="Lindquist E."/>
            <person name="Lopez J."/>
            <person name="Manak J.R."/>
            <person name="Muller J."/>
            <person name="Pangilinan J."/>
            <person name="Patwardhan R.P."/>
            <person name="Pitluck S."/>
            <person name="Pritham E.J."/>
            <person name="Rechtsteiner A."/>
            <person name="Rho M."/>
            <person name="Rogozin I.B."/>
            <person name="Sakarya O."/>
            <person name="Salamov A."/>
            <person name="Schaack S."/>
            <person name="Shapiro H."/>
            <person name="Shiga Y."/>
            <person name="Skalitzky C."/>
            <person name="Smith Z."/>
            <person name="Souvorov A."/>
            <person name="Sung W."/>
            <person name="Tang Z."/>
            <person name="Tsuchiya D."/>
            <person name="Tu H."/>
            <person name="Vos H."/>
            <person name="Wang M."/>
            <person name="Wolf Y.I."/>
            <person name="Yamagata H."/>
            <person name="Yamada T."/>
            <person name="Ye Y."/>
            <person name="Shaw J.R."/>
            <person name="Andrews J."/>
            <person name="Crease T.J."/>
            <person name="Tang H."/>
            <person name="Lucas S.M."/>
            <person name="Robertson H.M."/>
            <person name="Bork P."/>
            <person name="Koonin E.V."/>
            <person name="Zdobnov E.M."/>
            <person name="Grigoriev I.V."/>
            <person name="Lynch M."/>
            <person name="Boore J.L."/>
        </authorList>
    </citation>
    <scope>NUCLEOTIDE SEQUENCE [LARGE SCALE GENOMIC DNA]</scope>
</reference>